<proteinExistence type="predicted"/>
<protein>
    <submittedName>
        <fullName evidence="1">Uncharacterized protein</fullName>
    </submittedName>
</protein>
<accession>A0ABD3A3V6</accession>
<comment type="caution">
    <text evidence="1">The sequence shown here is derived from an EMBL/GenBank/DDBJ whole genome shotgun (WGS) entry which is preliminary data.</text>
</comment>
<sequence length="152" mass="17821">MQQRNKKALREFVLALKTPNLIDSSYVVDQQRRFKTALKIRDHETARIANSSINSQRVLECDDDAHYDGKIGESIVFDFGDDYGNRADSNFCEEDYFYNDLDFNQTDYLVCGNNCITDIEDRKYSRDEIFNLSSLTKEDLDFFSKEERSLIH</sequence>
<name>A0ABD3A3V6_9GENT</name>
<dbReference type="AlphaFoldDB" id="A0ABD3A3V6"/>
<organism evidence="1 2">
    <name type="scientific">Cinchona calisaya</name>
    <dbReference type="NCBI Taxonomy" id="153742"/>
    <lineage>
        <taxon>Eukaryota</taxon>
        <taxon>Viridiplantae</taxon>
        <taxon>Streptophyta</taxon>
        <taxon>Embryophyta</taxon>
        <taxon>Tracheophyta</taxon>
        <taxon>Spermatophyta</taxon>
        <taxon>Magnoliopsida</taxon>
        <taxon>eudicotyledons</taxon>
        <taxon>Gunneridae</taxon>
        <taxon>Pentapetalae</taxon>
        <taxon>asterids</taxon>
        <taxon>lamiids</taxon>
        <taxon>Gentianales</taxon>
        <taxon>Rubiaceae</taxon>
        <taxon>Cinchonoideae</taxon>
        <taxon>Cinchoneae</taxon>
        <taxon>Cinchona</taxon>
    </lineage>
</organism>
<gene>
    <name evidence="1" type="ORF">ACH5RR_013859</name>
</gene>
<dbReference type="Proteomes" id="UP001630127">
    <property type="component" value="Unassembled WGS sequence"/>
</dbReference>
<reference evidence="1 2" key="1">
    <citation type="submission" date="2024-11" db="EMBL/GenBank/DDBJ databases">
        <title>A near-complete genome assembly of Cinchona calisaya.</title>
        <authorList>
            <person name="Lian D.C."/>
            <person name="Zhao X.W."/>
            <person name="Wei L."/>
        </authorList>
    </citation>
    <scope>NUCLEOTIDE SEQUENCE [LARGE SCALE GENOMIC DNA]</scope>
    <source>
        <tissue evidence="1">Nenye</tissue>
    </source>
</reference>
<evidence type="ECO:0000313" key="1">
    <source>
        <dbReference type="EMBL" id="KAL3525487.1"/>
    </source>
</evidence>
<evidence type="ECO:0000313" key="2">
    <source>
        <dbReference type="Proteomes" id="UP001630127"/>
    </source>
</evidence>
<dbReference type="EMBL" id="JBJUIK010000006">
    <property type="protein sequence ID" value="KAL3525487.1"/>
    <property type="molecule type" value="Genomic_DNA"/>
</dbReference>
<keyword evidence="2" id="KW-1185">Reference proteome</keyword>